<keyword evidence="1" id="KW-1133">Transmembrane helix</keyword>
<dbReference type="Proteomes" id="UP000244905">
    <property type="component" value="Unassembled WGS sequence"/>
</dbReference>
<organism evidence="2 3">
    <name type="scientific">Duncaniella muris</name>
    <dbReference type="NCBI Taxonomy" id="2094150"/>
    <lineage>
        <taxon>Bacteria</taxon>
        <taxon>Pseudomonadati</taxon>
        <taxon>Bacteroidota</taxon>
        <taxon>Bacteroidia</taxon>
        <taxon>Bacteroidales</taxon>
        <taxon>Muribaculaceae</taxon>
        <taxon>Duncaniella</taxon>
    </lineage>
</organism>
<proteinExistence type="predicted"/>
<dbReference type="PROSITE" id="PS51257">
    <property type="entry name" value="PROKAR_LIPOPROTEIN"/>
    <property type="match status" value="1"/>
</dbReference>
<dbReference type="AlphaFoldDB" id="A0A2V1IJT7"/>
<evidence type="ECO:0000313" key="3">
    <source>
        <dbReference type="Proteomes" id="UP000244905"/>
    </source>
</evidence>
<evidence type="ECO:0000313" key="2">
    <source>
        <dbReference type="EMBL" id="PWB02215.1"/>
    </source>
</evidence>
<keyword evidence="1" id="KW-0812">Transmembrane</keyword>
<sequence length="169" mass="19548">MKYKTSTYIIVTLAFSIMGMLLWASGCHRQISNNNDIRRIFEIYHANSEYYLSGQVVSIDLLYDYGTMYRDVYVLEIDVDSFEIYKNDLRIGMPFLGVYDSICNKAYIQSPIYNEQTNNEYKNGDSLPTVKINSTDGLIHFSDKLQLGMLVVEKSDVLSAKENRNTIRF</sequence>
<dbReference type="RefSeq" id="WP_107032249.1">
    <property type="nucleotide sequence ID" value="NZ_PUEC01000014.1"/>
</dbReference>
<keyword evidence="1" id="KW-0472">Membrane</keyword>
<feature type="transmembrane region" description="Helical" evidence="1">
    <location>
        <begin position="7"/>
        <end position="26"/>
    </location>
</feature>
<dbReference type="EMBL" id="PUEC01000014">
    <property type="protein sequence ID" value="PWB02215.1"/>
    <property type="molecule type" value="Genomic_DNA"/>
</dbReference>
<gene>
    <name evidence="2" type="ORF">C5O23_07065</name>
</gene>
<comment type="caution">
    <text evidence="2">The sequence shown here is derived from an EMBL/GenBank/DDBJ whole genome shotgun (WGS) entry which is preliminary data.</text>
</comment>
<evidence type="ECO:0000256" key="1">
    <source>
        <dbReference type="SAM" id="Phobius"/>
    </source>
</evidence>
<dbReference type="GeneID" id="82526102"/>
<protein>
    <submittedName>
        <fullName evidence="2">Uncharacterized protein</fullName>
    </submittedName>
</protein>
<accession>A0A2V1IJT7</accession>
<name>A0A2V1IJT7_9BACT</name>
<reference evidence="3" key="1">
    <citation type="submission" date="2018-02" db="EMBL/GenBank/DDBJ databases">
        <authorList>
            <person name="Clavel T."/>
            <person name="Strowig T."/>
        </authorList>
    </citation>
    <scope>NUCLEOTIDE SEQUENCE [LARGE SCALE GENOMIC DNA]</scope>
    <source>
        <strain evidence="3">DSM 103720</strain>
    </source>
</reference>
<keyword evidence="3" id="KW-1185">Reference proteome</keyword>